<reference evidence="1" key="1">
    <citation type="journal article" date="2023" name="Mol. Biol. Evol.">
        <title>Third-Generation Sequencing Reveals the Adaptive Role of the Epigenome in Three Deep-Sea Polychaetes.</title>
        <authorList>
            <person name="Perez M."/>
            <person name="Aroh O."/>
            <person name="Sun Y."/>
            <person name="Lan Y."/>
            <person name="Juniper S.K."/>
            <person name="Young C.R."/>
            <person name="Angers B."/>
            <person name="Qian P.Y."/>
        </authorList>
    </citation>
    <scope>NUCLEOTIDE SEQUENCE</scope>
    <source>
        <strain evidence="1">P08H-3</strain>
    </source>
</reference>
<dbReference type="EMBL" id="JAODUP010001245">
    <property type="protein sequence ID" value="KAK2140795.1"/>
    <property type="molecule type" value="Genomic_DNA"/>
</dbReference>
<sequence length="307" mass="34578">MWLNPVLLWDVCLKSAPSARYPCLASDEAEQNNNLDILKYKHPLISTNPIIKRDKEGNVCDLKDMSCNDGLLIHVIWARIGRSDYWQSDPTHRNCSVTDPTCYKDVDEPVGACESLPSCSLYTCSNVTTQPIPCTGKYSTNFLRINYTCVEIYCQWGFRRNTPPASSRFSYRWKADKSQEFVSQLSSVQQNLDVIVDSIMTSRDHNDIHAGPVHHNLICSNSCNDVSSKNDVKLFSFAVTLTRANASPVLAAATDYMEPRLVLLKNLGILILECVPLQIQTSLLQITASKLRWHVDPSSMTPFDQLQ</sequence>
<gene>
    <name evidence="1" type="ORF">LSH36_1244g00013</name>
</gene>
<accession>A0AAD9IVE9</accession>
<evidence type="ECO:0008006" key="3">
    <source>
        <dbReference type="Google" id="ProtNLM"/>
    </source>
</evidence>
<evidence type="ECO:0000313" key="2">
    <source>
        <dbReference type="Proteomes" id="UP001208570"/>
    </source>
</evidence>
<dbReference type="Proteomes" id="UP001208570">
    <property type="component" value="Unassembled WGS sequence"/>
</dbReference>
<organism evidence="1 2">
    <name type="scientific">Paralvinella palmiformis</name>
    <dbReference type="NCBI Taxonomy" id="53620"/>
    <lineage>
        <taxon>Eukaryota</taxon>
        <taxon>Metazoa</taxon>
        <taxon>Spiralia</taxon>
        <taxon>Lophotrochozoa</taxon>
        <taxon>Annelida</taxon>
        <taxon>Polychaeta</taxon>
        <taxon>Sedentaria</taxon>
        <taxon>Canalipalpata</taxon>
        <taxon>Terebellida</taxon>
        <taxon>Terebelliformia</taxon>
        <taxon>Alvinellidae</taxon>
        <taxon>Paralvinella</taxon>
    </lineage>
</organism>
<name>A0AAD9IVE9_9ANNE</name>
<proteinExistence type="predicted"/>
<dbReference type="AlphaFoldDB" id="A0AAD9IVE9"/>
<keyword evidence="2" id="KW-1185">Reference proteome</keyword>
<protein>
    <recommendedName>
        <fullName evidence="3">SUEL-type lectin domain-containing protein</fullName>
    </recommendedName>
</protein>
<evidence type="ECO:0000313" key="1">
    <source>
        <dbReference type="EMBL" id="KAK2140795.1"/>
    </source>
</evidence>
<comment type="caution">
    <text evidence="1">The sequence shown here is derived from an EMBL/GenBank/DDBJ whole genome shotgun (WGS) entry which is preliminary data.</text>
</comment>